<dbReference type="AlphaFoldDB" id="U4T7R2"/>
<dbReference type="Proteomes" id="UP000016761">
    <property type="component" value="Unassembled WGS sequence"/>
</dbReference>
<organism evidence="1 2">
    <name type="scientific">Psychrobacter aquaticus CMS 56</name>
    <dbReference type="NCBI Taxonomy" id="1354303"/>
    <lineage>
        <taxon>Bacteria</taxon>
        <taxon>Pseudomonadati</taxon>
        <taxon>Pseudomonadota</taxon>
        <taxon>Gammaproteobacteria</taxon>
        <taxon>Moraxellales</taxon>
        <taxon>Moraxellaceae</taxon>
        <taxon>Psychrobacter</taxon>
    </lineage>
</organism>
<sequence>MILAMAGCSSEPQVKDINDMKDDLISDYQVSDVYIEGDQHLMIAMSLPENNDLEHAANVGFNRMGDMLNHVLVSYPTLDAEAKQIYVSFNANLVDTQNNPSIEPMYDVYFDVSELKKLNVDSSSTFYDYLRYANISVRQPMGHKVIEAWCAGDNNKQDFVNVCL</sequence>
<proteinExistence type="predicted"/>
<accession>U4T7R2</accession>
<evidence type="ECO:0000313" key="1">
    <source>
        <dbReference type="EMBL" id="ERL56161.1"/>
    </source>
</evidence>
<keyword evidence="2" id="KW-1185">Reference proteome</keyword>
<protein>
    <submittedName>
        <fullName evidence="1">Uncharacterized protein</fullName>
    </submittedName>
</protein>
<evidence type="ECO:0000313" key="2">
    <source>
        <dbReference type="Proteomes" id="UP000016761"/>
    </source>
</evidence>
<dbReference type="eggNOG" id="ENOG502ZQQI">
    <property type="taxonomic scope" value="Bacteria"/>
</dbReference>
<name>U4T7R2_9GAMM</name>
<comment type="caution">
    <text evidence="1">The sequence shown here is derived from an EMBL/GenBank/DDBJ whole genome shotgun (WGS) entry which is preliminary data.</text>
</comment>
<gene>
    <name evidence="1" type="ORF">M917_0839</name>
</gene>
<dbReference type="EMBL" id="AUSW01000015">
    <property type="protein sequence ID" value="ERL56161.1"/>
    <property type="molecule type" value="Genomic_DNA"/>
</dbReference>
<dbReference type="STRING" id="1354303.M917_0839"/>
<dbReference type="PATRIC" id="fig|1354303.4.peg.826"/>
<reference evidence="1 2" key="1">
    <citation type="journal article" date="2013" name="Genome Announc.">
        <title>Draft Genome Sequence of Psychrobacter aquaticus Strain CMS 56T, Isolated from a Cyanobacterial Mat Sample Collected from Water Bodies in the McMurdo Dry Valley Region of Antarctica.</title>
        <authorList>
            <person name="Reddy G.S."/>
            <person name="Ara S."/>
            <person name="Singh A."/>
            <person name="Kumar Pinnaka A."/>
            <person name="Shivaji S."/>
        </authorList>
    </citation>
    <scope>NUCLEOTIDE SEQUENCE [LARGE SCALE GENOMIC DNA]</scope>
    <source>
        <strain evidence="1 2">CMS 56</strain>
    </source>
</reference>